<keyword evidence="1" id="KW-0175">Coiled coil</keyword>
<feature type="region of interest" description="Disordered" evidence="2">
    <location>
        <begin position="205"/>
        <end position="236"/>
    </location>
</feature>
<dbReference type="EMBL" id="JAFIQS010000006">
    <property type="protein sequence ID" value="KAG5168022.1"/>
    <property type="molecule type" value="Genomic_DNA"/>
</dbReference>
<feature type="coiled-coil region" evidence="1">
    <location>
        <begin position="11"/>
        <end position="68"/>
    </location>
</feature>
<proteinExistence type="predicted"/>
<organism evidence="3">
    <name type="scientific">Psilocybe cubensis</name>
    <name type="common">Psychedelic mushroom</name>
    <name type="synonym">Stropharia cubensis</name>
    <dbReference type="NCBI Taxonomy" id="181762"/>
    <lineage>
        <taxon>Eukaryota</taxon>
        <taxon>Fungi</taxon>
        <taxon>Dikarya</taxon>
        <taxon>Basidiomycota</taxon>
        <taxon>Agaricomycotina</taxon>
        <taxon>Agaricomycetes</taxon>
        <taxon>Agaricomycetidae</taxon>
        <taxon>Agaricales</taxon>
        <taxon>Agaricineae</taxon>
        <taxon>Strophariaceae</taxon>
        <taxon>Psilocybe</taxon>
    </lineage>
</organism>
<evidence type="ECO:0000256" key="2">
    <source>
        <dbReference type="SAM" id="MobiDB-lite"/>
    </source>
</evidence>
<evidence type="ECO:0000256" key="1">
    <source>
        <dbReference type="SAM" id="Coils"/>
    </source>
</evidence>
<protein>
    <submittedName>
        <fullName evidence="3">Uncharacterized protein</fullName>
    </submittedName>
</protein>
<gene>
    <name evidence="3" type="ORF">JR316_006614</name>
</gene>
<dbReference type="AlphaFoldDB" id="A0A8H7XVX3"/>
<comment type="caution">
    <text evidence="3">The sequence shown here is derived from an EMBL/GenBank/DDBJ whole genome shotgun (WGS) entry which is preliminary data.</text>
</comment>
<evidence type="ECO:0000313" key="3">
    <source>
        <dbReference type="EMBL" id="KAG5168022.1"/>
    </source>
</evidence>
<reference evidence="3" key="1">
    <citation type="submission" date="2021-02" db="EMBL/GenBank/DDBJ databases">
        <title>Psilocybe cubensis genome.</title>
        <authorList>
            <person name="Mckernan K.J."/>
            <person name="Crawford S."/>
            <person name="Trippe A."/>
            <person name="Kane L.T."/>
            <person name="Mclaughlin S."/>
        </authorList>
    </citation>
    <scope>NUCLEOTIDE SEQUENCE [LARGE SCALE GENOMIC DNA]</scope>
    <source>
        <strain evidence="3">MGC-MH-2018</strain>
    </source>
</reference>
<sequence length="263" mass="29877">MSTNPSPNQEREKIERERQEIIRKLDSYLNDILAIRSRFQKEPDVRIRKKYLQELQKHESHIKGLKRKTENTLIGYFTAPPTMASVDKLKGILMTLQFDYKKASENQHRLNKQGVLQAQDSAKRDHSYLGFSRTADLGNEHPLISQAYDAQNATEIIQEQPRLRSPRSLKNLKDIFRGKSKFMGHPELPLPSDQRPLDSQLLQGVTQADNTDEGGPSSRLRGSASQAHHGRGSKGPIVSYTRRVVAYDMFDQFQTGLGPGGLQ</sequence>
<name>A0A8H7XVX3_PSICU</name>
<accession>A0A8H7XVX3</accession>